<dbReference type="HOGENOM" id="CLU_145839_0_0_9"/>
<dbReference type="eggNOG" id="ENOG5033EB3">
    <property type="taxonomic scope" value="Bacteria"/>
</dbReference>
<accession>F8IH47</accession>
<name>F8IH47_ALIAT</name>
<sequence length="111" mass="11770">MHRIVNLTPHELTFIGSDGTTIARIPPSGIVARVASTSKQIDVLDGIPVFSTEFGEVVELPDPEEDTVYVASTLVAQAAARAGRTDVFSPAEAILDEEGRVIGCRGLQLPV</sequence>
<evidence type="ECO:0000313" key="1">
    <source>
        <dbReference type="EMBL" id="AEJ44401.1"/>
    </source>
</evidence>
<protein>
    <submittedName>
        <fullName evidence="1">Uncharacterized protein</fullName>
    </submittedName>
</protein>
<dbReference type="OrthoDB" id="2990152at2"/>
<reference evidence="1 2" key="1">
    <citation type="journal article" date="2011" name="J. Bacteriol.">
        <title>Complete Genome Sequence of Alicyclobacillus acidocaldarius Strain Tc-4-1.</title>
        <authorList>
            <person name="Chen Y."/>
            <person name="He Y."/>
            <person name="Zhang B."/>
            <person name="Yang J."/>
            <person name="Li W."/>
            <person name="Dong Z."/>
            <person name="Hu S."/>
        </authorList>
    </citation>
    <scope>NUCLEOTIDE SEQUENCE [LARGE SCALE GENOMIC DNA]</scope>
    <source>
        <strain evidence="1 2">Tc-4-1</strain>
    </source>
</reference>
<dbReference type="Proteomes" id="UP000000292">
    <property type="component" value="Chromosome"/>
</dbReference>
<organism evidence="1 2">
    <name type="scientific">Alicyclobacillus acidocaldarius (strain Tc-4-1)</name>
    <name type="common">Bacillus acidocaldarius</name>
    <dbReference type="NCBI Taxonomy" id="1048834"/>
    <lineage>
        <taxon>Bacteria</taxon>
        <taxon>Bacillati</taxon>
        <taxon>Bacillota</taxon>
        <taxon>Bacilli</taxon>
        <taxon>Bacillales</taxon>
        <taxon>Alicyclobacillaceae</taxon>
        <taxon>Alicyclobacillus</taxon>
    </lineage>
</organism>
<reference evidence="2" key="2">
    <citation type="submission" date="2011-06" db="EMBL/GenBank/DDBJ databases">
        <title>The complete genome sequence of Alicyclobacillus acidocaldarius sp. Tc-4-1.</title>
        <authorList>
            <person name="Chen Y."/>
            <person name="He Y."/>
            <person name="Dong Z."/>
            <person name="Hu S."/>
        </authorList>
    </citation>
    <scope>NUCLEOTIDE SEQUENCE [LARGE SCALE GENOMIC DNA]</scope>
    <source>
        <strain evidence="2">Tc-4-1</strain>
    </source>
</reference>
<dbReference type="AlphaFoldDB" id="F8IH47"/>
<dbReference type="RefSeq" id="WP_014465234.1">
    <property type="nucleotide sequence ID" value="NC_017167.1"/>
</dbReference>
<dbReference type="PATRIC" id="fig|1048834.4.peg.2363"/>
<evidence type="ECO:0000313" key="2">
    <source>
        <dbReference type="Proteomes" id="UP000000292"/>
    </source>
</evidence>
<proteinExistence type="predicted"/>
<dbReference type="KEGG" id="aad:TC41_2503"/>
<gene>
    <name evidence="1" type="ordered locus">TC41_2503</name>
</gene>
<dbReference type="EMBL" id="CP002902">
    <property type="protein sequence ID" value="AEJ44401.1"/>
    <property type="molecule type" value="Genomic_DNA"/>
</dbReference>